<dbReference type="PANTHER" id="PTHR34822">
    <property type="entry name" value="GRPB DOMAIN PROTEIN (AFU_ORTHOLOGUE AFUA_1G01530)"/>
    <property type="match status" value="1"/>
</dbReference>
<evidence type="ECO:0000313" key="1">
    <source>
        <dbReference type="EMBL" id="MEC5424769.1"/>
    </source>
</evidence>
<accession>A0ABU6KHH9</accession>
<evidence type="ECO:0000313" key="2">
    <source>
        <dbReference type="Proteomes" id="UP001335737"/>
    </source>
</evidence>
<dbReference type="Gene3D" id="3.30.460.10">
    <property type="entry name" value="Beta Polymerase, domain 2"/>
    <property type="match status" value="1"/>
</dbReference>
<protein>
    <submittedName>
        <fullName evidence="1">GrpB family protein</fullName>
    </submittedName>
</protein>
<dbReference type="PANTHER" id="PTHR34822:SF1">
    <property type="entry name" value="GRPB FAMILY PROTEIN"/>
    <property type="match status" value="1"/>
</dbReference>
<dbReference type="InterPro" id="IPR043519">
    <property type="entry name" value="NT_sf"/>
</dbReference>
<keyword evidence="2" id="KW-1185">Reference proteome</keyword>
<proteinExistence type="predicted"/>
<dbReference type="EMBL" id="JARZFX010000008">
    <property type="protein sequence ID" value="MEC5424769.1"/>
    <property type="molecule type" value="Genomic_DNA"/>
</dbReference>
<sequence>MEVSKFDERWAETFQSIKQVLSKTLSDLIIDIEHVGSTSVQGLGAKLILDIDIVIENYDVFPNVIKGLENNGYFHQEEWSFEGREAFGRKDTYSPWDGYGTQWMEHHLYVCNKDSKELARHLAFRDYLRNNPQTVIEYENLKRDLANTVKDRTTYTLGKTEFINKILKKAMD</sequence>
<reference evidence="1 2" key="1">
    <citation type="journal article" date="2024" name="Int. J. Syst. Evol. Microbiol.">
        <title>Virgibacillus tibetensis sp. nov., isolated from salt lake on the Tibetan Plateau of China.</title>
        <authorList>
            <person name="Phurbu D."/>
            <person name="Liu Z.-X."/>
            <person name="Wang R."/>
            <person name="Zheng Y.-Y."/>
            <person name="Liu H.-C."/>
            <person name="Zhou Y.-G."/>
            <person name="Yu Y.-J."/>
            <person name="Li A.-H."/>
        </authorList>
    </citation>
    <scope>NUCLEOTIDE SEQUENCE [LARGE SCALE GENOMIC DNA]</scope>
    <source>
        <strain evidence="1 2">C22-A2</strain>
    </source>
</reference>
<comment type="caution">
    <text evidence="1">The sequence shown here is derived from an EMBL/GenBank/DDBJ whole genome shotgun (WGS) entry which is preliminary data.</text>
</comment>
<dbReference type="Pfam" id="PF04229">
    <property type="entry name" value="GrpB"/>
    <property type="match status" value="1"/>
</dbReference>
<dbReference type="SUPFAM" id="SSF81301">
    <property type="entry name" value="Nucleotidyltransferase"/>
    <property type="match status" value="1"/>
</dbReference>
<dbReference type="InterPro" id="IPR007344">
    <property type="entry name" value="GrpB/CoaE"/>
</dbReference>
<dbReference type="Proteomes" id="UP001335737">
    <property type="component" value="Unassembled WGS sequence"/>
</dbReference>
<gene>
    <name evidence="1" type="ORF">QGM71_14880</name>
</gene>
<organism evidence="1 2">
    <name type="scientific">Virgibacillus tibetensis</name>
    <dbReference type="NCBI Taxonomy" id="3042313"/>
    <lineage>
        <taxon>Bacteria</taxon>
        <taxon>Bacillati</taxon>
        <taxon>Bacillota</taxon>
        <taxon>Bacilli</taxon>
        <taxon>Bacillales</taxon>
        <taxon>Bacillaceae</taxon>
        <taxon>Virgibacillus</taxon>
    </lineage>
</organism>
<name>A0ABU6KHH9_9BACI</name>